<evidence type="ECO:0000256" key="1">
    <source>
        <dbReference type="SAM" id="Coils"/>
    </source>
</evidence>
<protein>
    <submittedName>
        <fullName evidence="2">Uncharacterized protein</fullName>
    </submittedName>
</protein>
<name>A0A328PE13_9EURY</name>
<organism evidence="2 3">
    <name type="scientific">Methanothermobacter tenebrarum</name>
    <dbReference type="NCBI Taxonomy" id="680118"/>
    <lineage>
        <taxon>Archaea</taxon>
        <taxon>Methanobacteriati</taxon>
        <taxon>Methanobacteriota</taxon>
        <taxon>Methanomada group</taxon>
        <taxon>Methanobacteria</taxon>
        <taxon>Methanobacteriales</taxon>
        <taxon>Methanobacteriaceae</taxon>
        <taxon>Methanothermobacter</taxon>
    </lineage>
</organism>
<dbReference type="OrthoDB" id="81606at2157"/>
<evidence type="ECO:0000313" key="3">
    <source>
        <dbReference type="Proteomes" id="UP000249782"/>
    </source>
</evidence>
<evidence type="ECO:0000313" key="2">
    <source>
        <dbReference type="EMBL" id="RAO79451.1"/>
    </source>
</evidence>
<gene>
    <name evidence="2" type="ORF">DPC56_03880</name>
</gene>
<comment type="caution">
    <text evidence="2">The sequence shown here is derived from an EMBL/GenBank/DDBJ whole genome shotgun (WGS) entry which is preliminary data.</text>
</comment>
<accession>A0A328PE13</accession>
<keyword evidence="1" id="KW-0175">Coiled coil</keyword>
<keyword evidence="3" id="KW-1185">Reference proteome</keyword>
<dbReference type="AlphaFoldDB" id="A0A328PE13"/>
<sequence>MFLKDSEKEELRRLVKACMLEISKLELELERCKKRKDESEKLEKLEEELATKEEHIKELEKLLKEKDKVIENLNKILSEKESQIEELEKIKGYFDKLTAKPKKNLTSFQSQIYRLLPEGKATTEKLHSFIKNIGFKDLKYENMLQILRNLERKGYFRSYNRDDDIIWEKIEK</sequence>
<dbReference type="Proteomes" id="UP000249782">
    <property type="component" value="Unassembled WGS sequence"/>
</dbReference>
<proteinExistence type="predicted"/>
<feature type="coiled-coil region" evidence="1">
    <location>
        <begin position="8"/>
        <end position="90"/>
    </location>
</feature>
<dbReference type="RefSeq" id="WP_112093738.1">
    <property type="nucleotide sequence ID" value="NZ_QLOE01000003.1"/>
</dbReference>
<reference evidence="2 3" key="1">
    <citation type="submission" date="2018-06" db="EMBL/GenBank/DDBJ databases">
        <title>Draft genome sequence of hyperthermophilic methanogen Methanothermobacter tenebrarum sp. MCM-B 1447.</title>
        <authorList>
            <person name="Pore S.D."/>
            <person name="Dagar S."/>
            <person name="Dhakephalkar P.K."/>
        </authorList>
    </citation>
    <scope>NUCLEOTIDE SEQUENCE [LARGE SCALE GENOMIC DNA]</scope>
    <source>
        <strain evidence="2 3">MCM B 1447</strain>
    </source>
</reference>
<dbReference type="EMBL" id="QLOE01000003">
    <property type="protein sequence ID" value="RAO79451.1"/>
    <property type="molecule type" value="Genomic_DNA"/>
</dbReference>